<dbReference type="EMBL" id="GBXM01067446">
    <property type="protein sequence ID" value="JAH41131.1"/>
    <property type="molecule type" value="Transcribed_RNA"/>
</dbReference>
<reference evidence="1" key="1">
    <citation type="submission" date="2014-11" db="EMBL/GenBank/DDBJ databases">
        <authorList>
            <person name="Amaro Gonzalez C."/>
        </authorList>
    </citation>
    <scope>NUCLEOTIDE SEQUENCE</scope>
</reference>
<proteinExistence type="predicted"/>
<evidence type="ECO:0000313" key="1">
    <source>
        <dbReference type="EMBL" id="JAH41131.1"/>
    </source>
</evidence>
<organism evidence="1">
    <name type="scientific">Anguilla anguilla</name>
    <name type="common">European freshwater eel</name>
    <name type="synonym">Muraena anguilla</name>
    <dbReference type="NCBI Taxonomy" id="7936"/>
    <lineage>
        <taxon>Eukaryota</taxon>
        <taxon>Metazoa</taxon>
        <taxon>Chordata</taxon>
        <taxon>Craniata</taxon>
        <taxon>Vertebrata</taxon>
        <taxon>Euteleostomi</taxon>
        <taxon>Actinopterygii</taxon>
        <taxon>Neopterygii</taxon>
        <taxon>Teleostei</taxon>
        <taxon>Anguilliformes</taxon>
        <taxon>Anguillidae</taxon>
        <taxon>Anguilla</taxon>
    </lineage>
</organism>
<reference evidence="1" key="2">
    <citation type="journal article" date="2015" name="Fish Shellfish Immunol.">
        <title>Early steps in the European eel (Anguilla anguilla)-Vibrio vulnificus interaction in the gills: Role of the RtxA13 toxin.</title>
        <authorList>
            <person name="Callol A."/>
            <person name="Pajuelo D."/>
            <person name="Ebbesson L."/>
            <person name="Teles M."/>
            <person name="MacKenzie S."/>
            <person name="Amaro C."/>
        </authorList>
    </citation>
    <scope>NUCLEOTIDE SEQUENCE</scope>
</reference>
<sequence length="32" mass="3803">MEDCIKRDNSYMDNQCGCKYPQITADSLHYYP</sequence>
<dbReference type="AlphaFoldDB" id="A0A0E9SIJ1"/>
<accession>A0A0E9SIJ1</accession>
<name>A0A0E9SIJ1_ANGAN</name>
<protein>
    <submittedName>
        <fullName evidence="1">Uncharacterized protein</fullName>
    </submittedName>
</protein>